<evidence type="ECO:0000256" key="7">
    <source>
        <dbReference type="ARBA" id="ARBA00022679"/>
    </source>
</evidence>
<dbReference type="GO" id="GO:0005829">
    <property type="term" value="C:cytosol"/>
    <property type="evidence" value="ECO:0007669"/>
    <property type="project" value="UniProtKB-SubCell"/>
</dbReference>
<dbReference type="UniPathway" id="UPA00057">
    <property type="reaction ID" value="UER00099"/>
</dbReference>
<evidence type="ECO:0000256" key="16">
    <source>
        <dbReference type="ARBA" id="ARBA00023221"/>
    </source>
</evidence>
<keyword evidence="12" id="KW-0752">Steroid biosynthesis</keyword>
<comment type="pathway">
    <text evidence="2">Isoprenoid biosynthesis; isopentenyl diphosphate biosynthesis via mevalonate pathway; isopentenyl diphosphate from (R)-mevalonate: step 2/3.</text>
</comment>
<keyword evidence="4" id="KW-0963">Cytoplasm</keyword>
<keyword evidence="14" id="KW-0443">Lipid metabolism</keyword>
<dbReference type="GO" id="GO:0019287">
    <property type="term" value="P:isopentenyl diphosphate biosynthetic process, mevalonate pathway"/>
    <property type="evidence" value="ECO:0007669"/>
    <property type="project" value="UniProtKB-UniPathway"/>
</dbReference>
<keyword evidence="10" id="KW-0152">Cholesterol biosynthesis</keyword>
<evidence type="ECO:0000256" key="17">
    <source>
        <dbReference type="ARBA" id="ARBA00034549"/>
    </source>
</evidence>
<name>A0A504YJ34_FASGI</name>
<protein>
    <recommendedName>
        <fullName evidence="17">Phosphomevalonate kinase</fullName>
        <ecNumber evidence="3">2.7.4.2</ecNumber>
    </recommendedName>
</protein>
<evidence type="ECO:0000256" key="13">
    <source>
        <dbReference type="ARBA" id="ARBA00023011"/>
    </source>
</evidence>
<dbReference type="EMBL" id="SUNJ01009478">
    <property type="protein sequence ID" value="TPP60396.1"/>
    <property type="molecule type" value="Genomic_DNA"/>
</dbReference>
<evidence type="ECO:0000256" key="1">
    <source>
        <dbReference type="ARBA" id="ARBA00004514"/>
    </source>
</evidence>
<keyword evidence="15" id="KW-1207">Sterol metabolism</keyword>
<evidence type="ECO:0000256" key="14">
    <source>
        <dbReference type="ARBA" id="ARBA00023098"/>
    </source>
</evidence>
<dbReference type="GO" id="GO:0005524">
    <property type="term" value="F:ATP binding"/>
    <property type="evidence" value="ECO:0007669"/>
    <property type="project" value="UniProtKB-KW"/>
</dbReference>
<dbReference type="Proteomes" id="UP000316759">
    <property type="component" value="Unassembled WGS sequence"/>
</dbReference>
<organism evidence="18 19">
    <name type="scientific">Fasciola gigantica</name>
    <name type="common">Giant liver fluke</name>
    <dbReference type="NCBI Taxonomy" id="46835"/>
    <lineage>
        <taxon>Eukaryota</taxon>
        <taxon>Metazoa</taxon>
        <taxon>Spiralia</taxon>
        <taxon>Lophotrochozoa</taxon>
        <taxon>Platyhelminthes</taxon>
        <taxon>Trematoda</taxon>
        <taxon>Digenea</taxon>
        <taxon>Plagiorchiida</taxon>
        <taxon>Echinostomata</taxon>
        <taxon>Echinostomatoidea</taxon>
        <taxon>Fasciolidae</taxon>
        <taxon>Fasciola</taxon>
    </lineage>
</organism>
<comment type="caution">
    <text evidence="18">The sequence shown here is derived from an EMBL/GenBank/DDBJ whole genome shotgun (WGS) entry which is preliminary data.</text>
</comment>
<keyword evidence="13" id="KW-0756">Sterol biosynthesis</keyword>
<evidence type="ECO:0000256" key="11">
    <source>
        <dbReference type="ARBA" id="ARBA00022840"/>
    </source>
</evidence>
<dbReference type="GO" id="GO:0006695">
    <property type="term" value="P:cholesterol biosynthetic process"/>
    <property type="evidence" value="ECO:0007669"/>
    <property type="project" value="UniProtKB-KW"/>
</dbReference>
<dbReference type="AlphaFoldDB" id="A0A504YJ34"/>
<dbReference type="OrthoDB" id="2401875at2759"/>
<evidence type="ECO:0000256" key="9">
    <source>
        <dbReference type="ARBA" id="ARBA00022777"/>
    </source>
</evidence>
<evidence type="ECO:0000256" key="6">
    <source>
        <dbReference type="ARBA" id="ARBA00022548"/>
    </source>
</evidence>
<evidence type="ECO:0000256" key="15">
    <source>
        <dbReference type="ARBA" id="ARBA00023166"/>
    </source>
</evidence>
<dbReference type="Gene3D" id="3.40.50.300">
    <property type="entry name" value="P-loop containing nucleotide triphosphate hydrolases"/>
    <property type="match status" value="1"/>
</dbReference>
<keyword evidence="11" id="KW-0067">ATP-binding</keyword>
<accession>A0A504YJ34</accession>
<dbReference type="STRING" id="46835.A0A504YJ34"/>
<proteinExistence type="predicted"/>
<keyword evidence="19" id="KW-1185">Reference proteome</keyword>
<dbReference type="GO" id="GO:0004631">
    <property type="term" value="F:phosphomevalonate kinase activity"/>
    <property type="evidence" value="ECO:0007669"/>
    <property type="project" value="UniProtKB-EC"/>
</dbReference>
<keyword evidence="8" id="KW-0547">Nucleotide-binding</keyword>
<evidence type="ECO:0000313" key="19">
    <source>
        <dbReference type="Proteomes" id="UP000316759"/>
    </source>
</evidence>
<evidence type="ECO:0000256" key="4">
    <source>
        <dbReference type="ARBA" id="ARBA00022490"/>
    </source>
</evidence>
<reference evidence="18 19" key="1">
    <citation type="submission" date="2019-04" db="EMBL/GenBank/DDBJ databases">
        <title>Annotation for the trematode Fasciola gigantica.</title>
        <authorList>
            <person name="Choi Y.-J."/>
        </authorList>
    </citation>
    <scope>NUCLEOTIDE SEQUENCE [LARGE SCALE GENOMIC DNA]</scope>
    <source>
        <strain evidence="18">Uganda_cow_1</strain>
    </source>
</reference>
<evidence type="ECO:0000256" key="3">
    <source>
        <dbReference type="ARBA" id="ARBA00012958"/>
    </source>
</evidence>
<sequence>MSLSDDELRLKIQTIPVCVIISGKRKCGKDHTVRILSDELRKRSFSHVVIHLSYPIKRQYAKLHSLDFSELSSSGPYKEIYRKDMVRWSEQKKTNDLHVFAREAVQIFLDPVHYTTDVVILADARRPCIIARVIASEATRTKRGWIFTTGVDDAETECALDGFPDWDLIIHNDSDVESYHTDLLRIIQKIEDLRRRS</sequence>
<evidence type="ECO:0000313" key="18">
    <source>
        <dbReference type="EMBL" id="TPP60396.1"/>
    </source>
</evidence>
<dbReference type="InterPro" id="IPR005919">
    <property type="entry name" value="Pmev_kin_anim"/>
</dbReference>
<evidence type="ECO:0000256" key="2">
    <source>
        <dbReference type="ARBA" id="ARBA00005017"/>
    </source>
</evidence>
<gene>
    <name evidence="18" type="ORF">FGIG_00533</name>
</gene>
<evidence type="ECO:0000256" key="5">
    <source>
        <dbReference type="ARBA" id="ARBA00022516"/>
    </source>
</evidence>
<keyword evidence="9 18" id="KW-0418">Kinase</keyword>
<dbReference type="InterPro" id="IPR027417">
    <property type="entry name" value="P-loop_NTPase"/>
</dbReference>
<evidence type="ECO:0000256" key="12">
    <source>
        <dbReference type="ARBA" id="ARBA00022955"/>
    </source>
</evidence>
<dbReference type="PANTHER" id="PTHR13101">
    <property type="entry name" value="PHOSPHOMEVALONATE KINASE"/>
    <property type="match status" value="1"/>
</dbReference>
<keyword evidence="6" id="KW-0153">Cholesterol metabolism</keyword>
<keyword evidence="7" id="KW-0808">Transferase</keyword>
<dbReference type="Pfam" id="PF04275">
    <property type="entry name" value="P-mevalo_kinase"/>
    <property type="match status" value="1"/>
</dbReference>
<dbReference type="PANTHER" id="PTHR13101:SF1">
    <property type="entry name" value="PHOSPHOMEVALONATE KINASE"/>
    <property type="match status" value="1"/>
</dbReference>
<dbReference type="EC" id="2.7.4.2" evidence="3"/>
<evidence type="ECO:0000256" key="8">
    <source>
        <dbReference type="ARBA" id="ARBA00022741"/>
    </source>
</evidence>
<comment type="subcellular location">
    <subcellularLocation>
        <location evidence="1">Cytoplasm</location>
        <location evidence="1">Cytosol</location>
    </subcellularLocation>
</comment>
<keyword evidence="5" id="KW-0444">Lipid biosynthesis</keyword>
<evidence type="ECO:0000256" key="10">
    <source>
        <dbReference type="ARBA" id="ARBA00022778"/>
    </source>
</evidence>
<keyword evidence="16" id="KW-0753">Steroid metabolism</keyword>